<feature type="domain" description="Dinitrogenase iron-molybdenum cofactor biosynthesis" evidence="2">
    <location>
        <begin position="19"/>
        <end position="107"/>
    </location>
</feature>
<gene>
    <name evidence="3" type="ORF">GSUB_14225</name>
</gene>
<dbReference type="Gene3D" id="3.30.420.130">
    <property type="entry name" value="Dinitrogenase iron-molybdenum cofactor biosynthesis domain"/>
    <property type="match status" value="1"/>
</dbReference>
<dbReference type="Proteomes" id="UP000035036">
    <property type="component" value="Chromosome"/>
</dbReference>
<dbReference type="KEGG" id="gsb:GSUB_14225"/>
<dbReference type="AlphaFoldDB" id="A0A0B5FH39"/>
<feature type="region of interest" description="Disordered" evidence="1">
    <location>
        <begin position="119"/>
        <end position="144"/>
    </location>
</feature>
<dbReference type="OrthoDB" id="5387732at2"/>
<reference evidence="3 4" key="1">
    <citation type="journal article" date="2015" name="Genome Announc.">
        <title>Genomes of Geoalkalibacter ferrihydriticus Z-0531T and Geoalkalibacter subterraneus Red1T, Two Haloalkaliphilic Metal-Reducing Deltaproteobacteria.</title>
        <authorList>
            <person name="Badalamenti J.P."/>
            <person name="Krajmalnik-Brown R."/>
            <person name="Torres C.I."/>
            <person name="Bond D.R."/>
        </authorList>
    </citation>
    <scope>NUCLEOTIDE SEQUENCE [LARGE SCALE GENOMIC DNA]</scope>
    <source>
        <strain evidence="3 4">Red1</strain>
    </source>
</reference>
<dbReference type="SUPFAM" id="SSF53146">
    <property type="entry name" value="Nitrogenase accessory factor-like"/>
    <property type="match status" value="1"/>
</dbReference>
<protein>
    <recommendedName>
        <fullName evidence="2">Dinitrogenase iron-molybdenum cofactor biosynthesis domain-containing protein</fullName>
    </recommendedName>
</protein>
<proteinExistence type="predicted"/>
<accession>A0A0B5FH39</accession>
<dbReference type="STRING" id="483547.GSUB_14225"/>
<evidence type="ECO:0000256" key="1">
    <source>
        <dbReference type="SAM" id="MobiDB-lite"/>
    </source>
</evidence>
<feature type="compositionally biased region" description="Basic residues" evidence="1">
    <location>
        <begin position="125"/>
        <end position="136"/>
    </location>
</feature>
<dbReference type="Pfam" id="PF02579">
    <property type="entry name" value="Nitro_FeMo-Co"/>
    <property type="match status" value="1"/>
</dbReference>
<name>A0A0B5FH39_9BACT</name>
<keyword evidence="4" id="KW-1185">Reference proteome</keyword>
<dbReference type="InterPro" id="IPR003731">
    <property type="entry name" value="Di-Nase_FeMo-co_biosynth"/>
</dbReference>
<dbReference type="HOGENOM" id="CLU_1793732_0_0_7"/>
<dbReference type="RefSeq" id="WP_040201385.1">
    <property type="nucleotide sequence ID" value="NZ_CP010311.1"/>
</dbReference>
<sequence>METNQLTVKRIRVALPLYGNRVLPRFGLAREFALADLDCEGDVILGVERCEWPSWRWPSVPEWLKAQGAVGVLCSGIHPRLQQALQDEGLWVVWGFMGEVEEVLKLWLLQGAVEGRAPAASSPCCRRRTTPGRGHQHLGSGGKS</sequence>
<organism evidence="3 4">
    <name type="scientific">Geoalkalibacter subterraneus</name>
    <dbReference type="NCBI Taxonomy" id="483547"/>
    <lineage>
        <taxon>Bacteria</taxon>
        <taxon>Pseudomonadati</taxon>
        <taxon>Thermodesulfobacteriota</taxon>
        <taxon>Desulfuromonadia</taxon>
        <taxon>Desulfuromonadales</taxon>
        <taxon>Geoalkalibacteraceae</taxon>
        <taxon>Geoalkalibacter</taxon>
    </lineage>
</organism>
<evidence type="ECO:0000259" key="2">
    <source>
        <dbReference type="Pfam" id="PF02579"/>
    </source>
</evidence>
<evidence type="ECO:0000313" key="4">
    <source>
        <dbReference type="Proteomes" id="UP000035036"/>
    </source>
</evidence>
<dbReference type="InterPro" id="IPR036105">
    <property type="entry name" value="DiNase_FeMo-co_biosyn_sf"/>
</dbReference>
<evidence type="ECO:0000313" key="3">
    <source>
        <dbReference type="EMBL" id="AJF07477.1"/>
    </source>
</evidence>
<dbReference type="EMBL" id="CP010311">
    <property type="protein sequence ID" value="AJF07477.1"/>
    <property type="molecule type" value="Genomic_DNA"/>
</dbReference>